<comment type="caution">
    <text evidence="8">The sequence shown here is derived from an EMBL/GenBank/DDBJ whole genome shotgun (WGS) entry which is preliminary data.</text>
</comment>
<comment type="pathway">
    <text evidence="5">Protein modification; protein glycosylation.</text>
</comment>
<keyword evidence="9" id="KW-1185">Reference proteome</keyword>
<organism evidence="8 9">
    <name type="scientific">Lucilia cuprina</name>
    <name type="common">Green bottle fly</name>
    <name type="synonym">Australian sheep blowfly</name>
    <dbReference type="NCBI Taxonomy" id="7375"/>
    <lineage>
        <taxon>Eukaryota</taxon>
        <taxon>Metazoa</taxon>
        <taxon>Ecdysozoa</taxon>
        <taxon>Arthropoda</taxon>
        <taxon>Hexapoda</taxon>
        <taxon>Insecta</taxon>
        <taxon>Pterygota</taxon>
        <taxon>Neoptera</taxon>
        <taxon>Endopterygota</taxon>
        <taxon>Diptera</taxon>
        <taxon>Brachycera</taxon>
        <taxon>Muscomorpha</taxon>
        <taxon>Oestroidea</taxon>
        <taxon>Calliphoridae</taxon>
        <taxon>Luciliinae</taxon>
        <taxon>Lucilia</taxon>
    </lineage>
</organism>
<proteinExistence type="inferred from homology"/>
<dbReference type="InterPro" id="IPR035992">
    <property type="entry name" value="Ricin_B-like_lectins"/>
</dbReference>
<keyword evidence="2 5" id="KW-0430">Lectin</keyword>
<evidence type="ECO:0000259" key="7">
    <source>
        <dbReference type="Pfam" id="PF00652"/>
    </source>
</evidence>
<keyword evidence="5" id="KW-0328">Glycosyltransferase</keyword>
<name>A0A0L0CJ49_LUCCU</name>
<dbReference type="OMA" id="NITHWFL"/>
<evidence type="ECO:0000313" key="8">
    <source>
        <dbReference type="EMBL" id="KNC31504.1"/>
    </source>
</evidence>
<feature type="domain" description="Ricin B lectin" evidence="7">
    <location>
        <begin position="404"/>
        <end position="516"/>
    </location>
</feature>
<dbReference type="OrthoDB" id="429263at2759"/>
<dbReference type="Pfam" id="PF00652">
    <property type="entry name" value="Ricin_B_lectin"/>
    <property type="match status" value="1"/>
</dbReference>
<feature type="domain" description="Glycosyltransferase 2-like" evidence="6">
    <location>
        <begin position="122"/>
        <end position="251"/>
    </location>
</feature>
<evidence type="ECO:0000256" key="3">
    <source>
        <dbReference type="ARBA" id="ARBA00023034"/>
    </source>
</evidence>
<comment type="similarity">
    <text evidence="5">Belongs to the glycosyltransferase 2 family. GalNAc-T subfamily.</text>
</comment>
<evidence type="ECO:0000256" key="2">
    <source>
        <dbReference type="ARBA" id="ARBA00022734"/>
    </source>
</evidence>
<dbReference type="Pfam" id="PF00535">
    <property type="entry name" value="Glycos_transf_2"/>
    <property type="match status" value="2"/>
</dbReference>
<dbReference type="AlphaFoldDB" id="A0A0L0CJ49"/>
<evidence type="ECO:0000259" key="6">
    <source>
        <dbReference type="Pfam" id="PF00535"/>
    </source>
</evidence>
<evidence type="ECO:0000313" key="9">
    <source>
        <dbReference type="Proteomes" id="UP000037069"/>
    </source>
</evidence>
<keyword evidence="4 5" id="KW-1015">Disulfide bond</keyword>
<dbReference type="InterPro" id="IPR029044">
    <property type="entry name" value="Nucleotide-diphossugar_trans"/>
</dbReference>
<dbReference type="GO" id="GO:0006493">
    <property type="term" value="P:protein O-linked glycosylation"/>
    <property type="evidence" value="ECO:0007669"/>
    <property type="project" value="TreeGrafter"/>
</dbReference>
<accession>A0A0L0CJ49</accession>
<feature type="domain" description="Glycosyltransferase 2-like" evidence="6">
    <location>
        <begin position="61"/>
        <end position="111"/>
    </location>
</feature>
<reference evidence="8 9" key="1">
    <citation type="journal article" date="2015" name="Nat. Commun.">
        <title>Lucilia cuprina genome unlocks parasitic fly biology to underpin future interventions.</title>
        <authorList>
            <person name="Anstead C.A."/>
            <person name="Korhonen P.K."/>
            <person name="Young N.D."/>
            <person name="Hall R.S."/>
            <person name="Jex A.R."/>
            <person name="Murali S.C."/>
            <person name="Hughes D.S."/>
            <person name="Lee S.F."/>
            <person name="Perry T."/>
            <person name="Stroehlein A.J."/>
            <person name="Ansell B.R."/>
            <person name="Breugelmans B."/>
            <person name="Hofmann A."/>
            <person name="Qu J."/>
            <person name="Dugan S."/>
            <person name="Lee S.L."/>
            <person name="Chao H."/>
            <person name="Dinh H."/>
            <person name="Han Y."/>
            <person name="Doddapaneni H.V."/>
            <person name="Worley K.C."/>
            <person name="Muzny D.M."/>
            <person name="Ioannidis P."/>
            <person name="Waterhouse R.M."/>
            <person name="Zdobnov E.M."/>
            <person name="James P.J."/>
            <person name="Bagnall N.H."/>
            <person name="Kotze A.C."/>
            <person name="Gibbs R.A."/>
            <person name="Richards S."/>
            <person name="Batterham P."/>
            <person name="Gasser R.B."/>
        </authorList>
    </citation>
    <scope>NUCLEOTIDE SEQUENCE [LARGE SCALE GENOMIC DNA]</scope>
    <source>
        <strain evidence="8 9">LS</strain>
        <tissue evidence="8">Full body</tissue>
    </source>
</reference>
<dbReference type="GO" id="GO:0000139">
    <property type="term" value="C:Golgi membrane"/>
    <property type="evidence" value="ECO:0007669"/>
    <property type="project" value="UniProtKB-SubCell"/>
</dbReference>
<evidence type="ECO:0000256" key="4">
    <source>
        <dbReference type="ARBA" id="ARBA00023157"/>
    </source>
</evidence>
<protein>
    <recommendedName>
        <fullName evidence="5">Polypeptide N-acetylgalactosaminyltransferase</fullName>
        <ecNumber evidence="5">2.4.1.-</ecNumber>
    </recommendedName>
    <alternativeName>
        <fullName evidence="5">Protein-UDP acetylgalactosaminyltransferase</fullName>
    </alternativeName>
</protein>
<evidence type="ECO:0000256" key="5">
    <source>
        <dbReference type="RuleBase" id="RU361242"/>
    </source>
</evidence>
<gene>
    <name evidence="8" type="ORF">FF38_12736</name>
</gene>
<dbReference type="SUPFAM" id="SSF53448">
    <property type="entry name" value="Nucleotide-diphospho-sugar transferases"/>
    <property type="match status" value="1"/>
</dbReference>
<dbReference type="PANTHER" id="PTHR11675">
    <property type="entry name" value="N-ACETYLGALACTOSAMINYLTRANSFERASE"/>
    <property type="match status" value="1"/>
</dbReference>
<comment type="cofactor">
    <cofactor evidence="5">
        <name>Mn(2+)</name>
        <dbReference type="ChEBI" id="CHEBI:29035"/>
    </cofactor>
</comment>
<dbReference type="InterPro" id="IPR001173">
    <property type="entry name" value="Glyco_trans_2-like"/>
</dbReference>
<dbReference type="Gene3D" id="3.90.550.10">
    <property type="entry name" value="Spore Coat Polysaccharide Biosynthesis Protein SpsA, Chain A"/>
    <property type="match status" value="1"/>
</dbReference>
<keyword evidence="3 5" id="KW-0333">Golgi apparatus</keyword>
<comment type="subcellular location">
    <subcellularLocation>
        <location evidence="1 5">Golgi apparatus membrane</location>
        <topology evidence="1 5">Single-pass type II membrane protein</topology>
    </subcellularLocation>
</comment>
<dbReference type="GO" id="GO:0030246">
    <property type="term" value="F:carbohydrate binding"/>
    <property type="evidence" value="ECO:0007669"/>
    <property type="project" value="UniProtKB-KW"/>
</dbReference>
<dbReference type="Gene3D" id="2.80.10.50">
    <property type="match status" value="1"/>
</dbReference>
<sequence length="527" mass="61468">MNNIFNSLKNINISATNNNLLVSGLSADYDDLSIVRQIPDTRDFRCQKKFPQLAEFQAKVSIIITYHNETQSILYLTINSIFRRTPLQYLKEIIIIDDCNEDGNKTDMLKIKKTIIYIFPRTDSIIQNLQNHYKSLNLLKCLRNPHRLGLIKSRNLGAEISSGDYLMFLDSHCEVNEQWLEALLNTIVVSNNSHMAVSPVLDNIDVATKEYKATSVFIKGGFDWNLHFHWIAREKNVNTILPFRSPTFAGGVFLISRNWFFKLKAFNTRLEIWGGESLEFSLKLWLCGGDRGEIKMVPCSRVGHIFRKEHIFQFPNNDGQQTYLRNSKIIAETWLEHYKYIFYNLKPEAKNISIDDTRVENKHFKDALNCQRFEWYLQNVFPELRPLENYSANGIIESSAFVSENLCLHHDLLDPYSSAPIMCNCLTPNITHWFLLRNTQQLQTQKGFCLNVVPTEGRSIERPEFKVVMETCWRPSRQAWLRYGLQLRHSETGLCLELTVELNVIVNPCRKESAIQYFIFERELERI</sequence>
<evidence type="ECO:0000256" key="1">
    <source>
        <dbReference type="ARBA" id="ARBA00004323"/>
    </source>
</evidence>
<dbReference type="EMBL" id="JRES01000409">
    <property type="protein sequence ID" value="KNC31504.1"/>
    <property type="molecule type" value="Genomic_DNA"/>
</dbReference>
<dbReference type="PANTHER" id="PTHR11675:SF128">
    <property type="entry name" value="POLYPEPTIDE N-ACETYLGALACTOSAMINYLTRANSFERASE 13-RELATED"/>
    <property type="match status" value="1"/>
</dbReference>
<dbReference type="GO" id="GO:0004653">
    <property type="term" value="F:polypeptide N-acetylgalactosaminyltransferase activity"/>
    <property type="evidence" value="ECO:0007669"/>
    <property type="project" value="TreeGrafter"/>
</dbReference>
<dbReference type="CDD" id="cd23441">
    <property type="entry name" value="beta-trefoil_Ricin_GALNT14-like"/>
    <property type="match status" value="1"/>
</dbReference>
<dbReference type="InterPro" id="IPR000772">
    <property type="entry name" value="Ricin_B_lectin"/>
</dbReference>
<dbReference type="Proteomes" id="UP000037069">
    <property type="component" value="Unassembled WGS sequence"/>
</dbReference>
<keyword evidence="5 8" id="KW-0808">Transferase</keyword>
<keyword evidence="5" id="KW-0464">Manganese</keyword>
<dbReference type="EC" id="2.4.1.-" evidence="5"/>
<dbReference type="UniPathway" id="UPA00378"/>
<dbReference type="SUPFAM" id="SSF50370">
    <property type="entry name" value="Ricin B-like lectins"/>
    <property type="match status" value="1"/>
</dbReference>